<keyword evidence="1" id="KW-0812">Transmembrane</keyword>
<dbReference type="GO" id="GO:0016757">
    <property type="term" value="F:glycosyltransferase activity"/>
    <property type="evidence" value="ECO:0007669"/>
    <property type="project" value="UniProtKB-KW"/>
</dbReference>
<keyword evidence="2" id="KW-0328">Glycosyltransferase</keyword>
<dbReference type="EMBL" id="AB171551">
    <property type="protein sequence ID" value="BAE88614.1"/>
    <property type="molecule type" value="mRNA"/>
</dbReference>
<sequence length="43" mass="4871">MPRGLCSALILLEYFLSCFFLLCFCFSIIMTGCQAELDSKKTL</sequence>
<accession>I7GLS5</accession>
<keyword evidence="1" id="KW-0472">Membrane</keyword>
<keyword evidence="2" id="KW-0808">Transferase</keyword>
<proteinExistence type="evidence at transcript level"/>
<name>I7GLS5_MACFA</name>
<evidence type="ECO:0000313" key="2">
    <source>
        <dbReference type="EMBL" id="BAE88614.1"/>
    </source>
</evidence>
<feature type="transmembrane region" description="Helical" evidence="1">
    <location>
        <begin position="12"/>
        <end position="33"/>
    </location>
</feature>
<organism evidence="2">
    <name type="scientific">Macaca fascicularis</name>
    <name type="common">Crab-eating macaque</name>
    <name type="synonym">Cynomolgus monkey</name>
    <dbReference type="NCBI Taxonomy" id="9541"/>
    <lineage>
        <taxon>Eukaryota</taxon>
        <taxon>Metazoa</taxon>
        <taxon>Chordata</taxon>
        <taxon>Craniata</taxon>
        <taxon>Vertebrata</taxon>
        <taxon>Euteleostomi</taxon>
        <taxon>Mammalia</taxon>
        <taxon>Eutheria</taxon>
        <taxon>Euarchontoglires</taxon>
        <taxon>Primates</taxon>
        <taxon>Haplorrhini</taxon>
        <taxon>Catarrhini</taxon>
        <taxon>Cercopithecidae</taxon>
        <taxon>Cercopithecinae</taxon>
        <taxon>Macaca</taxon>
    </lineage>
</organism>
<reference evidence="2" key="1">
    <citation type="journal article" date="2007" name="PLoS Biol.">
        <title>Rate of evolution in brain-expressed genes in humans and other primates.</title>
        <authorList>
            <person name="Wang H.-Y."/>
            <person name="Chien H.-C."/>
            <person name="Osada N."/>
            <person name="Hashimoto K."/>
            <person name="Sugano S."/>
            <person name="Gojobori T."/>
            <person name="Chou C.-K."/>
            <person name="Tsai S.-F."/>
            <person name="Wu C.-I."/>
            <person name="Shen C.-K.J."/>
        </authorList>
    </citation>
    <scope>NUCLEOTIDE SEQUENCE</scope>
</reference>
<keyword evidence="1" id="KW-1133">Transmembrane helix</keyword>
<evidence type="ECO:0000256" key="1">
    <source>
        <dbReference type="SAM" id="Phobius"/>
    </source>
</evidence>
<dbReference type="PROSITE" id="PS51257">
    <property type="entry name" value="PROKAR_LIPOPROTEIN"/>
    <property type="match status" value="1"/>
</dbReference>
<protein>
    <submittedName>
        <fullName evidence="2">Macaca fascicularis brain cDNA clone: QflA-10628, similar to human UDP-Gal:betaGlcNAc beta 1,3-galactosyltransferase,polypeptide 2 (B3GALT2), mRNA, RefSeq: NM_003783.2</fullName>
    </submittedName>
</protein>
<dbReference type="AlphaFoldDB" id="I7GLS5"/>